<dbReference type="AlphaFoldDB" id="A0A7T8JZ38"/>
<accession>A0A7T8JZ38</accession>
<evidence type="ECO:0000313" key="2">
    <source>
        <dbReference type="Proteomes" id="UP000595437"/>
    </source>
</evidence>
<dbReference type="EMBL" id="CP045898">
    <property type="protein sequence ID" value="QQP40542.1"/>
    <property type="molecule type" value="Genomic_DNA"/>
</dbReference>
<name>A0A7T8JZ38_CALRO</name>
<sequence>MNPEDVASRIKLTNPSSLIHGWIRGPSFFTFAVGEPLVYVPVSLDDLPETPMSKMYLSHQSEG</sequence>
<reference evidence="2" key="1">
    <citation type="submission" date="2021-01" db="EMBL/GenBank/DDBJ databases">
        <title>Caligus Genome Assembly.</title>
        <authorList>
            <person name="Gallardo-Escarate C."/>
        </authorList>
    </citation>
    <scope>NUCLEOTIDE SEQUENCE [LARGE SCALE GENOMIC DNA]</scope>
</reference>
<evidence type="ECO:0000313" key="1">
    <source>
        <dbReference type="EMBL" id="QQP40542.1"/>
    </source>
</evidence>
<dbReference type="Proteomes" id="UP000595437">
    <property type="component" value="Chromosome 9"/>
</dbReference>
<keyword evidence="2" id="KW-1185">Reference proteome</keyword>
<gene>
    <name evidence="1" type="ORF">FKW44_014623</name>
</gene>
<organism evidence="1 2">
    <name type="scientific">Caligus rogercresseyi</name>
    <name type="common">Sea louse</name>
    <dbReference type="NCBI Taxonomy" id="217165"/>
    <lineage>
        <taxon>Eukaryota</taxon>
        <taxon>Metazoa</taxon>
        <taxon>Ecdysozoa</taxon>
        <taxon>Arthropoda</taxon>
        <taxon>Crustacea</taxon>
        <taxon>Multicrustacea</taxon>
        <taxon>Hexanauplia</taxon>
        <taxon>Copepoda</taxon>
        <taxon>Siphonostomatoida</taxon>
        <taxon>Caligidae</taxon>
        <taxon>Caligus</taxon>
    </lineage>
</organism>
<protein>
    <submittedName>
        <fullName evidence="1">Uncharacterized protein</fullName>
    </submittedName>
</protein>
<proteinExistence type="predicted"/>